<keyword evidence="9" id="KW-1185">Reference proteome</keyword>
<feature type="transmembrane region" description="Helical" evidence="5">
    <location>
        <begin position="52"/>
        <end position="85"/>
    </location>
</feature>
<dbReference type="RefSeq" id="WP_120119383.1">
    <property type="nucleotide sequence ID" value="NZ_BORJ01000004.1"/>
</dbReference>
<dbReference type="Proteomes" id="UP000680670">
    <property type="component" value="Unassembled WGS sequence"/>
</dbReference>
<sequence length="109" mass="12386">MDTVSSSERTLAMAIYLTSFFTTLIGPLLIWLLKKDESPFIDFHGKEYLNFIISYAVYSIVASLLMLVLIGFILLPIIGVMVFIFTIIAAVKAYNGEIYHFPLVFRIIK</sequence>
<evidence type="ECO:0000256" key="1">
    <source>
        <dbReference type="ARBA" id="ARBA00004141"/>
    </source>
</evidence>
<evidence type="ECO:0000256" key="3">
    <source>
        <dbReference type="ARBA" id="ARBA00022989"/>
    </source>
</evidence>
<proteinExistence type="predicted"/>
<feature type="transmembrane region" description="Helical" evidence="5">
    <location>
        <begin position="12"/>
        <end position="32"/>
    </location>
</feature>
<dbReference type="Proteomes" id="UP000287296">
    <property type="component" value="Unassembled WGS sequence"/>
</dbReference>
<dbReference type="Pfam" id="PF09685">
    <property type="entry name" value="MamF_MmsF"/>
    <property type="match status" value="1"/>
</dbReference>
<protein>
    <submittedName>
        <fullName evidence="7">DUF4870 domain-containing protein</fullName>
    </submittedName>
</protein>
<comment type="caution">
    <text evidence="7">The sequence shown here is derived from an EMBL/GenBank/DDBJ whole genome shotgun (WGS) entry which is preliminary data.</text>
</comment>
<gene>
    <name evidence="7" type="ORF">D5F11_016170</name>
    <name evidence="6" type="ORF">J6TS1_19690</name>
</gene>
<evidence type="ECO:0000313" key="9">
    <source>
        <dbReference type="Proteomes" id="UP000680670"/>
    </source>
</evidence>
<dbReference type="AlphaFoldDB" id="A0A429X5K4"/>
<comment type="subcellular location">
    <subcellularLocation>
        <location evidence="1">Membrane</location>
        <topology evidence="1">Multi-pass membrane protein</topology>
    </subcellularLocation>
</comment>
<accession>A0A429X5K4</accession>
<dbReference type="EMBL" id="BORJ01000004">
    <property type="protein sequence ID" value="GIN96099.1"/>
    <property type="molecule type" value="Genomic_DNA"/>
</dbReference>
<dbReference type="InterPro" id="IPR019109">
    <property type="entry name" value="MamF_MmsF"/>
</dbReference>
<organism evidence="7 8">
    <name type="scientific">Siminovitchia terrae</name>
    <name type="common">Bacillus terrae</name>
    <dbReference type="NCBI Taxonomy" id="1914933"/>
    <lineage>
        <taxon>Bacteria</taxon>
        <taxon>Bacillati</taxon>
        <taxon>Bacillota</taxon>
        <taxon>Bacilli</taxon>
        <taxon>Bacillales</taxon>
        <taxon>Bacillaceae</taxon>
        <taxon>Siminovitchia</taxon>
    </lineage>
</organism>
<evidence type="ECO:0000256" key="2">
    <source>
        <dbReference type="ARBA" id="ARBA00022692"/>
    </source>
</evidence>
<reference evidence="6 9" key="2">
    <citation type="submission" date="2021-03" db="EMBL/GenBank/DDBJ databases">
        <title>Antimicrobial resistance genes in bacteria isolated from Japanese honey, and their potential for conferring macrolide and lincosamide resistance in the American foulbrood pathogen Paenibacillus larvae.</title>
        <authorList>
            <person name="Okamoto M."/>
            <person name="Kumagai M."/>
            <person name="Kanamori H."/>
            <person name="Takamatsu D."/>
        </authorList>
    </citation>
    <scope>NUCLEOTIDE SEQUENCE [LARGE SCALE GENOMIC DNA]</scope>
    <source>
        <strain evidence="6 9">J6TS1</strain>
    </source>
</reference>
<name>A0A429X5K4_SIMTE</name>
<evidence type="ECO:0000313" key="8">
    <source>
        <dbReference type="Proteomes" id="UP000287296"/>
    </source>
</evidence>
<evidence type="ECO:0000313" key="6">
    <source>
        <dbReference type="EMBL" id="GIN96099.1"/>
    </source>
</evidence>
<evidence type="ECO:0000256" key="4">
    <source>
        <dbReference type="ARBA" id="ARBA00023136"/>
    </source>
</evidence>
<keyword evidence="2 5" id="KW-0812">Transmembrane</keyword>
<evidence type="ECO:0000256" key="5">
    <source>
        <dbReference type="SAM" id="Phobius"/>
    </source>
</evidence>
<dbReference type="EMBL" id="QYTW02000018">
    <property type="protein sequence ID" value="RST58571.1"/>
    <property type="molecule type" value="Genomic_DNA"/>
</dbReference>
<reference evidence="7 8" key="1">
    <citation type="submission" date="2018-12" db="EMBL/GenBank/DDBJ databases">
        <authorList>
            <person name="Sun L."/>
            <person name="Chen Z."/>
        </authorList>
    </citation>
    <scope>NUCLEOTIDE SEQUENCE [LARGE SCALE GENOMIC DNA]</scope>
    <source>
        <strain evidence="7 8">LMG 29736</strain>
    </source>
</reference>
<dbReference type="OrthoDB" id="9808930at2"/>
<evidence type="ECO:0000313" key="7">
    <source>
        <dbReference type="EMBL" id="RST58571.1"/>
    </source>
</evidence>
<keyword evidence="3 5" id="KW-1133">Transmembrane helix</keyword>
<keyword evidence="4 5" id="KW-0472">Membrane</keyword>